<feature type="domain" description="Histidine kinase/HSP90-like ATPase" evidence="5">
    <location>
        <begin position="480"/>
        <end position="570"/>
    </location>
</feature>
<dbReference type="Gene3D" id="3.30.450.40">
    <property type="match status" value="2"/>
</dbReference>
<evidence type="ECO:0000259" key="5">
    <source>
        <dbReference type="SMART" id="SM00387"/>
    </source>
</evidence>
<dbReference type="PANTHER" id="PTHR24421">
    <property type="entry name" value="NITRATE/NITRITE SENSOR PROTEIN NARX-RELATED"/>
    <property type="match status" value="1"/>
</dbReference>
<dbReference type="GO" id="GO:0000155">
    <property type="term" value="F:phosphorelay sensor kinase activity"/>
    <property type="evidence" value="ECO:0007669"/>
    <property type="project" value="InterPro"/>
</dbReference>
<comment type="caution">
    <text evidence="6">The sequence shown here is derived from an EMBL/GenBank/DDBJ whole genome shotgun (WGS) entry which is preliminary data.</text>
</comment>
<dbReference type="SUPFAM" id="SSF55874">
    <property type="entry name" value="ATPase domain of HSP90 chaperone/DNA topoisomerase II/histidine kinase"/>
    <property type="match status" value="1"/>
</dbReference>
<dbReference type="Gene3D" id="1.20.5.1930">
    <property type="match status" value="1"/>
</dbReference>
<keyword evidence="2 6" id="KW-0418">Kinase</keyword>
<protein>
    <submittedName>
        <fullName evidence="6">Histidine kinase</fullName>
    </submittedName>
</protein>
<evidence type="ECO:0000259" key="4">
    <source>
        <dbReference type="SMART" id="SM00065"/>
    </source>
</evidence>
<dbReference type="InterPro" id="IPR003594">
    <property type="entry name" value="HATPase_dom"/>
</dbReference>
<dbReference type="SMART" id="SM00387">
    <property type="entry name" value="HATPase_c"/>
    <property type="match status" value="1"/>
</dbReference>
<evidence type="ECO:0000256" key="1">
    <source>
        <dbReference type="ARBA" id="ARBA00022679"/>
    </source>
</evidence>
<feature type="domain" description="GAF" evidence="4">
    <location>
        <begin position="223"/>
        <end position="369"/>
    </location>
</feature>
<dbReference type="Gene3D" id="3.30.565.10">
    <property type="entry name" value="Histidine kinase-like ATPase, C-terminal domain"/>
    <property type="match status" value="1"/>
</dbReference>
<reference evidence="6" key="1">
    <citation type="submission" date="2021-01" db="EMBL/GenBank/DDBJ databases">
        <title>Whole genome shotgun sequence of Planotetraspora thailandica NBRC 104271.</title>
        <authorList>
            <person name="Komaki H."/>
            <person name="Tamura T."/>
        </authorList>
    </citation>
    <scope>NUCLEOTIDE SEQUENCE</scope>
    <source>
        <strain evidence="6">NBRC 104271</strain>
    </source>
</reference>
<evidence type="ECO:0000256" key="2">
    <source>
        <dbReference type="ARBA" id="ARBA00022777"/>
    </source>
</evidence>
<evidence type="ECO:0000313" key="7">
    <source>
        <dbReference type="Proteomes" id="UP000605992"/>
    </source>
</evidence>
<evidence type="ECO:0000313" key="6">
    <source>
        <dbReference type="EMBL" id="GII52335.1"/>
    </source>
</evidence>
<dbReference type="InterPro" id="IPR050482">
    <property type="entry name" value="Sensor_HK_TwoCompSys"/>
</dbReference>
<dbReference type="AlphaFoldDB" id="A0A8J3V951"/>
<dbReference type="InterPro" id="IPR011712">
    <property type="entry name" value="Sig_transdc_His_kin_sub3_dim/P"/>
</dbReference>
<keyword evidence="7" id="KW-1185">Reference proteome</keyword>
<dbReference type="SMART" id="SM00065">
    <property type="entry name" value="GAF"/>
    <property type="match status" value="2"/>
</dbReference>
<sequence length="570" mass="61369">MRRWDNPDMGGRERSPVVPPMRLDELLSELHVRLGPALSTRDHVNALLEAVVTVGGDLDPESVPRRIVESATILAAARCGALTRAGDESGTVWFTSVDVPRDEIAGLEHALCALERAGAGGLRPVRLAHMRELPGFDGFGRVASRAFLGVPIRVRGEVFGHLHLVGKLDGAQFDEQDEAMVSTLACAAGVAIENARLFEATRRRETWLHASSEVTTSLLCEVSPPEVLALMARSAREMTGGDVAAVLLPEEDRTRLRIVIADGPKADNIAHAEVPVEGSLGGRVFTLGHPIAVADFAEAEMPAAVAGGIRPGPVLVVPIGAPGAVRGVLTVFKQAGSAPFNQAESRMLHSFAGQAAIALELAESRRDAERLRLLEDRDRIAKDLHDVVIQRLFGVAMGLTSIVRMVERPEGSVRLRHAIDELDDTIRHIRSTIFALQAPLDTLGGLRSRIVSLVDESGTRLGFMPSLRMDGQLDNQVPGEIAEQALAVLREALSNIVRHAKAGRADVHVQVADRRFTLVVRDNGMGIPEGGRRSGLRNLEERARRLGGGFEVVSPAEGGTRLSWSVPLPR</sequence>
<dbReference type="Proteomes" id="UP000605992">
    <property type="component" value="Unassembled WGS sequence"/>
</dbReference>
<dbReference type="Pfam" id="PF13185">
    <property type="entry name" value="GAF_2"/>
    <property type="match status" value="2"/>
</dbReference>
<feature type="domain" description="GAF" evidence="4">
    <location>
        <begin position="59"/>
        <end position="202"/>
    </location>
</feature>
<proteinExistence type="predicted"/>
<dbReference type="SUPFAM" id="SSF55781">
    <property type="entry name" value="GAF domain-like"/>
    <property type="match status" value="2"/>
</dbReference>
<dbReference type="Pfam" id="PF07730">
    <property type="entry name" value="HisKA_3"/>
    <property type="match status" value="1"/>
</dbReference>
<dbReference type="InterPro" id="IPR003018">
    <property type="entry name" value="GAF"/>
</dbReference>
<organism evidence="6 7">
    <name type="scientific">Planotetraspora thailandica</name>
    <dbReference type="NCBI Taxonomy" id="487172"/>
    <lineage>
        <taxon>Bacteria</taxon>
        <taxon>Bacillati</taxon>
        <taxon>Actinomycetota</taxon>
        <taxon>Actinomycetes</taxon>
        <taxon>Streptosporangiales</taxon>
        <taxon>Streptosporangiaceae</taxon>
        <taxon>Planotetraspora</taxon>
    </lineage>
</organism>
<gene>
    <name evidence="6" type="ORF">Pth03_07240</name>
</gene>
<keyword evidence="3" id="KW-0902">Two-component regulatory system</keyword>
<keyword evidence="1" id="KW-0808">Transferase</keyword>
<dbReference type="InterPro" id="IPR036890">
    <property type="entry name" value="HATPase_C_sf"/>
</dbReference>
<dbReference type="EMBL" id="BOOR01000005">
    <property type="protein sequence ID" value="GII52335.1"/>
    <property type="molecule type" value="Genomic_DNA"/>
</dbReference>
<dbReference type="InterPro" id="IPR029016">
    <property type="entry name" value="GAF-like_dom_sf"/>
</dbReference>
<dbReference type="PANTHER" id="PTHR24421:SF56">
    <property type="entry name" value="OXYGEN SENSOR HISTIDINE KINASE RESPONSE REGULATOR DOST"/>
    <property type="match status" value="1"/>
</dbReference>
<dbReference type="GO" id="GO:0016020">
    <property type="term" value="C:membrane"/>
    <property type="evidence" value="ECO:0007669"/>
    <property type="project" value="InterPro"/>
</dbReference>
<dbReference type="CDD" id="cd16917">
    <property type="entry name" value="HATPase_UhpB-NarQ-NarX-like"/>
    <property type="match status" value="1"/>
</dbReference>
<dbReference type="Pfam" id="PF02518">
    <property type="entry name" value="HATPase_c"/>
    <property type="match status" value="1"/>
</dbReference>
<name>A0A8J3V951_9ACTN</name>
<evidence type="ECO:0000256" key="3">
    <source>
        <dbReference type="ARBA" id="ARBA00023012"/>
    </source>
</evidence>
<accession>A0A8J3V951</accession>
<dbReference type="GO" id="GO:0046983">
    <property type="term" value="F:protein dimerization activity"/>
    <property type="evidence" value="ECO:0007669"/>
    <property type="project" value="InterPro"/>
</dbReference>